<dbReference type="OMA" id="SHVYVHY"/>
<sequence length="521" mass="57322">MVGVWAMTCSVIMDILRRVLTVQFSRLYELLDEEGMPLLLSWQPLRFQLTLTFSNENGERDRDGAALMAALGESDFCQLWWKLLYTVRILPVVVRAEASPSSSKTQGQTVPATYGLQQGVGCCFRYGVPPFWEDWTRVETPPAPGAVLNVMAAAGRILTVVAEQRDEAVMPPAVVVNPDTPEGKLAGAVPRHLRYTYTFSYVLPELEELHGPLTLGFVLLLPFPSGGVDKRGAGDEDDDIMLRALLSAEERKVGWYRPSFVVLGTCYYQAHVGRLLSCSSVARRVSQYRVLVSVNVVNIAGIPLRVQRVSFDIASTWIGEILGSPFSVPLWSEQRAGPRSADLKYVELLRRAVTVTPIVVHEFRVPVALGPEESVNFQFAIQVRPHLCYLLEPHSIGNVYGKFLKGRAKEVADGGPNTDPDVASLTGPTHLPSKRSTATFAPSRSWMPGAVATGAADGVSREELVHLMSMQFTSHVYVHYEAVSPTGSVYAAEAKSSIDGEEGIYPSLQLRHPVHWSMCLP</sequence>
<evidence type="ECO:0000313" key="3">
    <source>
        <dbReference type="EMBL" id="RNF00765.1"/>
    </source>
</evidence>
<keyword evidence="4" id="KW-1185">Reference proteome</keyword>
<evidence type="ECO:0000256" key="1">
    <source>
        <dbReference type="SAM" id="MobiDB-lite"/>
    </source>
</evidence>
<dbReference type="VEuPathDB" id="TriTrypDB:TRSC58_01034"/>
<dbReference type="GeneID" id="40331352"/>
<dbReference type="AlphaFoldDB" id="A0A3R7K6H7"/>
<organism evidence="3 4">
    <name type="scientific">Trypanosoma rangeli</name>
    <dbReference type="NCBI Taxonomy" id="5698"/>
    <lineage>
        <taxon>Eukaryota</taxon>
        <taxon>Discoba</taxon>
        <taxon>Euglenozoa</taxon>
        <taxon>Kinetoplastea</taxon>
        <taxon>Metakinetoplastina</taxon>
        <taxon>Trypanosomatida</taxon>
        <taxon>Trypanosomatidae</taxon>
        <taxon>Trypanosoma</taxon>
        <taxon>Herpetosoma</taxon>
    </lineage>
</organism>
<accession>A0A3R7K6H7</accession>
<name>A0A3R7K6H7_TRYRA</name>
<keyword evidence="2" id="KW-0732">Signal</keyword>
<evidence type="ECO:0000256" key="2">
    <source>
        <dbReference type="SAM" id="SignalP"/>
    </source>
</evidence>
<feature type="chain" id="PRO_5018761138" evidence="2">
    <location>
        <begin position="22"/>
        <end position="521"/>
    </location>
</feature>
<comment type="caution">
    <text evidence="3">The sequence shown here is derived from an EMBL/GenBank/DDBJ whole genome shotgun (WGS) entry which is preliminary data.</text>
</comment>
<reference evidence="3 4" key="1">
    <citation type="journal article" date="2018" name="BMC Genomics">
        <title>Genomic comparison of Trypanosoma conorhini and Trypanosoma rangeli to Trypanosoma cruzi strains of high and low virulence.</title>
        <authorList>
            <person name="Bradwell K.R."/>
            <person name="Koparde V.N."/>
            <person name="Matveyev A.V."/>
            <person name="Serrano M.G."/>
            <person name="Alves J.M."/>
            <person name="Parikh H."/>
            <person name="Huang B."/>
            <person name="Lee V."/>
            <person name="Espinosa-Alvarez O."/>
            <person name="Ortiz P.A."/>
            <person name="Costa-Martins A.G."/>
            <person name="Teixeira M.M."/>
            <person name="Buck G.A."/>
        </authorList>
    </citation>
    <scope>NUCLEOTIDE SEQUENCE [LARGE SCALE GENOMIC DNA]</scope>
    <source>
        <strain evidence="3 4">AM80</strain>
    </source>
</reference>
<dbReference type="Proteomes" id="UP000283634">
    <property type="component" value="Unassembled WGS sequence"/>
</dbReference>
<feature type="region of interest" description="Disordered" evidence="1">
    <location>
        <begin position="411"/>
        <end position="441"/>
    </location>
</feature>
<dbReference type="EMBL" id="MKGL01000308">
    <property type="protein sequence ID" value="RNF00765.1"/>
    <property type="molecule type" value="Genomic_DNA"/>
</dbReference>
<dbReference type="RefSeq" id="XP_029235951.1">
    <property type="nucleotide sequence ID" value="XM_029384212.1"/>
</dbReference>
<protein>
    <submittedName>
        <fullName evidence="3">Protein X92</fullName>
    </submittedName>
</protein>
<evidence type="ECO:0000313" key="4">
    <source>
        <dbReference type="Proteomes" id="UP000283634"/>
    </source>
</evidence>
<feature type="signal peptide" evidence="2">
    <location>
        <begin position="1"/>
        <end position="21"/>
    </location>
</feature>
<proteinExistence type="predicted"/>
<gene>
    <name evidence="3" type="ORF">TraAM80_07419</name>
</gene>
<dbReference type="OrthoDB" id="272043at2759"/>